<protein>
    <recommendedName>
        <fullName evidence="1">Polymerase nucleotidyl transferase domain-containing protein</fullName>
    </recommendedName>
</protein>
<dbReference type="EMBL" id="QBMC01000097">
    <property type="protein sequence ID" value="PZO15125.1"/>
    <property type="molecule type" value="Genomic_DNA"/>
</dbReference>
<accession>A0A2W4VZ97</accession>
<reference evidence="2 3" key="2">
    <citation type="submission" date="2018-06" db="EMBL/GenBank/DDBJ databases">
        <title>Metagenomic assembly of (sub)arctic Cyanobacteria and their associated microbiome from non-axenic cultures.</title>
        <authorList>
            <person name="Baurain D."/>
        </authorList>
    </citation>
    <scope>NUCLEOTIDE SEQUENCE [LARGE SCALE GENOMIC DNA]</scope>
    <source>
        <strain evidence="2">ULC129bin1</strain>
    </source>
</reference>
<dbReference type="CDD" id="cd05403">
    <property type="entry name" value="NT_KNTase_like"/>
    <property type="match status" value="1"/>
</dbReference>
<gene>
    <name evidence="2" type="ORF">DCF25_13960</name>
</gene>
<organism evidence="2 3">
    <name type="scientific">Leptolyngbya foveolarum</name>
    <dbReference type="NCBI Taxonomy" id="47253"/>
    <lineage>
        <taxon>Bacteria</taxon>
        <taxon>Bacillati</taxon>
        <taxon>Cyanobacteriota</taxon>
        <taxon>Cyanophyceae</taxon>
        <taxon>Leptolyngbyales</taxon>
        <taxon>Leptolyngbyaceae</taxon>
        <taxon>Leptolyngbya group</taxon>
        <taxon>Leptolyngbya</taxon>
    </lineage>
</organism>
<dbReference type="PANTHER" id="PTHR37030:SF1">
    <property type="entry name" value="NUCLEOTIDYLTRANSFERASE"/>
    <property type="match status" value="1"/>
</dbReference>
<feature type="domain" description="Polymerase nucleotidyl transferase" evidence="1">
    <location>
        <begin position="62"/>
        <end position="136"/>
    </location>
</feature>
<evidence type="ECO:0000259" key="1">
    <source>
        <dbReference type="Pfam" id="PF01909"/>
    </source>
</evidence>
<evidence type="ECO:0000313" key="3">
    <source>
        <dbReference type="Proteomes" id="UP000249354"/>
    </source>
</evidence>
<dbReference type="Gene3D" id="3.30.460.10">
    <property type="entry name" value="Beta Polymerase, domain 2"/>
    <property type="match status" value="1"/>
</dbReference>
<sequence length="159" mass="18145">MDRVIVEATLSKDGAVVLNELPFEPGDTVQITVVKQVCDREPFLSADKPLDWKNANPRYWIREATERIVEKFQPKKLILFGSHATGTATIHSDIDLLVVFETIENKRKRISDIRKLLSDFPIAKDIIVATPEDIEKYSQLLGTVIRPAIQEGRTLYEQR</sequence>
<dbReference type="PANTHER" id="PTHR37030">
    <property type="entry name" value="NUCLEOTIDYLTRANSFERASE"/>
    <property type="match status" value="1"/>
</dbReference>
<dbReference type="InterPro" id="IPR002934">
    <property type="entry name" value="Polymerase_NTP_transf_dom"/>
</dbReference>
<evidence type="ECO:0000313" key="2">
    <source>
        <dbReference type="EMBL" id="PZO15125.1"/>
    </source>
</evidence>
<name>A0A2W4VZ97_9CYAN</name>
<dbReference type="InterPro" id="IPR043519">
    <property type="entry name" value="NT_sf"/>
</dbReference>
<reference evidence="3" key="1">
    <citation type="submission" date="2018-04" db="EMBL/GenBank/DDBJ databases">
        <authorList>
            <person name="Cornet L."/>
        </authorList>
    </citation>
    <scope>NUCLEOTIDE SEQUENCE [LARGE SCALE GENOMIC DNA]</scope>
</reference>
<dbReference type="SUPFAM" id="SSF81301">
    <property type="entry name" value="Nucleotidyltransferase"/>
    <property type="match status" value="1"/>
</dbReference>
<dbReference type="GO" id="GO:0016779">
    <property type="term" value="F:nucleotidyltransferase activity"/>
    <property type="evidence" value="ECO:0007669"/>
    <property type="project" value="InterPro"/>
</dbReference>
<proteinExistence type="predicted"/>
<dbReference type="Proteomes" id="UP000249354">
    <property type="component" value="Unassembled WGS sequence"/>
</dbReference>
<dbReference type="AlphaFoldDB" id="A0A2W4VZ97"/>
<comment type="caution">
    <text evidence="2">The sequence shown here is derived from an EMBL/GenBank/DDBJ whole genome shotgun (WGS) entry which is preliminary data.</text>
</comment>
<dbReference type="Pfam" id="PF01909">
    <property type="entry name" value="NTP_transf_2"/>
    <property type="match status" value="1"/>
</dbReference>